<organism evidence="8 9">
    <name type="scientific">Mucilaginibacter phyllosphaerae</name>
    <dbReference type="NCBI Taxonomy" id="1812349"/>
    <lineage>
        <taxon>Bacteria</taxon>
        <taxon>Pseudomonadati</taxon>
        <taxon>Bacteroidota</taxon>
        <taxon>Sphingobacteriia</taxon>
        <taxon>Sphingobacteriales</taxon>
        <taxon>Sphingobacteriaceae</taxon>
        <taxon>Mucilaginibacter</taxon>
    </lineage>
</organism>
<feature type="transmembrane region" description="Helical" evidence="6">
    <location>
        <begin position="132"/>
        <end position="154"/>
    </location>
</feature>
<keyword evidence="5 6" id="KW-0472">Membrane</keyword>
<feature type="domain" description="DUF202" evidence="7">
    <location>
        <begin position="43"/>
        <end position="121"/>
    </location>
</feature>
<comment type="caution">
    <text evidence="8">The sequence shown here is derived from an EMBL/GenBank/DDBJ whole genome shotgun (WGS) entry which is preliminary data.</text>
</comment>
<dbReference type="PANTHER" id="PTHR34187:SF2">
    <property type="entry name" value="DUF202 DOMAIN-CONTAINING PROTEIN"/>
    <property type="match status" value="1"/>
</dbReference>
<evidence type="ECO:0000256" key="2">
    <source>
        <dbReference type="ARBA" id="ARBA00022475"/>
    </source>
</evidence>
<sequence>MNKVLVSHQSPDGTNFNNEGCITLSVDMTTQNNIDKPVANPGDHLANERTFLAWIRTSIALMGFGFVVVKFSLFIRQLALILPGKVVLPTKGYSSEIGILLVAIGAAMALLSFFRYRSTEKQLLDHAYKPSFLLSVFLTASILVISALLIYYLLPSI</sequence>
<evidence type="ECO:0000256" key="5">
    <source>
        <dbReference type="ARBA" id="ARBA00023136"/>
    </source>
</evidence>
<dbReference type="InterPro" id="IPR052053">
    <property type="entry name" value="IM_YidH-like"/>
</dbReference>
<reference evidence="8 9" key="1">
    <citation type="submission" date="2020-08" db="EMBL/GenBank/DDBJ databases">
        <title>Genomic Encyclopedia of Type Strains, Phase IV (KMG-IV): sequencing the most valuable type-strain genomes for metagenomic binning, comparative biology and taxonomic classification.</title>
        <authorList>
            <person name="Goeker M."/>
        </authorList>
    </citation>
    <scope>NUCLEOTIDE SEQUENCE [LARGE SCALE GENOMIC DNA]</scope>
    <source>
        <strain evidence="8 9">DSM 100995</strain>
    </source>
</reference>
<dbReference type="EMBL" id="JACIEG010000009">
    <property type="protein sequence ID" value="MBB3971192.1"/>
    <property type="molecule type" value="Genomic_DNA"/>
</dbReference>
<feature type="transmembrane region" description="Helical" evidence="6">
    <location>
        <begin position="59"/>
        <end position="81"/>
    </location>
</feature>
<proteinExistence type="predicted"/>
<accession>A0ABR6IDQ3</accession>
<evidence type="ECO:0000313" key="8">
    <source>
        <dbReference type="EMBL" id="MBB3971192.1"/>
    </source>
</evidence>
<dbReference type="PANTHER" id="PTHR34187">
    <property type="entry name" value="FGR18P"/>
    <property type="match status" value="1"/>
</dbReference>
<evidence type="ECO:0000256" key="3">
    <source>
        <dbReference type="ARBA" id="ARBA00022692"/>
    </source>
</evidence>
<evidence type="ECO:0000256" key="1">
    <source>
        <dbReference type="ARBA" id="ARBA00004651"/>
    </source>
</evidence>
<evidence type="ECO:0000256" key="6">
    <source>
        <dbReference type="SAM" id="Phobius"/>
    </source>
</evidence>
<dbReference type="InterPro" id="IPR003807">
    <property type="entry name" value="DUF202"/>
</dbReference>
<dbReference type="Proteomes" id="UP000583101">
    <property type="component" value="Unassembled WGS sequence"/>
</dbReference>
<name>A0ABR6IDQ3_9SPHI</name>
<comment type="subcellular location">
    <subcellularLocation>
        <location evidence="1">Cell membrane</location>
        <topology evidence="1">Multi-pass membrane protein</topology>
    </subcellularLocation>
</comment>
<feature type="transmembrane region" description="Helical" evidence="6">
    <location>
        <begin position="93"/>
        <end position="111"/>
    </location>
</feature>
<keyword evidence="2" id="KW-1003">Cell membrane</keyword>
<evidence type="ECO:0000256" key="4">
    <source>
        <dbReference type="ARBA" id="ARBA00022989"/>
    </source>
</evidence>
<keyword evidence="4 6" id="KW-1133">Transmembrane helix</keyword>
<evidence type="ECO:0000259" key="7">
    <source>
        <dbReference type="Pfam" id="PF02656"/>
    </source>
</evidence>
<gene>
    <name evidence="8" type="ORF">GGR35_003820</name>
</gene>
<keyword evidence="9" id="KW-1185">Reference proteome</keyword>
<dbReference type="Pfam" id="PF02656">
    <property type="entry name" value="DUF202"/>
    <property type="match status" value="1"/>
</dbReference>
<protein>
    <submittedName>
        <fullName evidence="8">Membrane protein</fullName>
    </submittedName>
</protein>
<evidence type="ECO:0000313" key="9">
    <source>
        <dbReference type="Proteomes" id="UP000583101"/>
    </source>
</evidence>
<keyword evidence="3 6" id="KW-0812">Transmembrane</keyword>